<name>A0A6G1JXM9_9PLEO</name>
<sequence length="84" mass="9762">MSKGCWIISHETERSVNEEREKSRSLLWGSCRAVLEKDLWRGCLRSSMINTCEVMNGSFHWIAGQKMNAFSSMYVVTELFIKIK</sequence>
<evidence type="ECO:0000313" key="2">
    <source>
        <dbReference type="Proteomes" id="UP000799428"/>
    </source>
</evidence>
<dbReference type="EMBL" id="MU005779">
    <property type="protein sequence ID" value="KAF2705240.1"/>
    <property type="molecule type" value="Genomic_DNA"/>
</dbReference>
<organism evidence="1 2">
    <name type="scientific">Pleomassaria siparia CBS 279.74</name>
    <dbReference type="NCBI Taxonomy" id="1314801"/>
    <lineage>
        <taxon>Eukaryota</taxon>
        <taxon>Fungi</taxon>
        <taxon>Dikarya</taxon>
        <taxon>Ascomycota</taxon>
        <taxon>Pezizomycotina</taxon>
        <taxon>Dothideomycetes</taxon>
        <taxon>Pleosporomycetidae</taxon>
        <taxon>Pleosporales</taxon>
        <taxon>Pleomassariaceae</taxon>
        <taxon>Pleomassaria</taxon>
    </lineage>
</organism>
<reference evidence="1" key="1">
    <citation type="journal article" date="2020" name="Stud. Mycol.">
        <title>101 Dothideomycetes genomes: a test case for predicting lifestyles and emergence of pathogens.</title>
        <authorList>
            <person name="Haridas S."/>
            <person name="Albert R."/>
            <person name="Binder M."/>
            <person name="Bloem J."/>
            <person name="Labutti K."/>
            <person name="Salamov A."/>
            <person name="Andreopoulos B."/>
            <person name="Baker S."/>
            <person name="Barry K."/>
            <person name="Bills G."/>
            <person name="Bluhm B."/>
            <person name="Cannon C."/>
            <person name="Castanera R."/>
            <person name="Culley D."/>
            <person name="Daum C."/>
            <person name="Ezra D."/>
            <person name="Gonzalez J."/>
            <person name="Henrissat B."/>
            <person name="Kuo A."/>
            <person name="Liang C."/>
            <person name="Lipzen A."/>
            <person name="Lutzoni F."/>
            <person name="Magnuson J."/>
            <person name="Mondo S."/>
            <person name="Nolan M."/>
            <person name="Ohm R."/>
            <person name="Pangilinan J."/>
            <person name="Park H.-J."/>
            <person name="Ramirez L."/>
            <person name="Alfaro M."/>
            <person name="Sun H."/>
            <person name="Tritt A."/>
            <person name="Yoshinaga Y."/>
            <person name="Zwiers L.-H."/>
            <person name="Turgeon B."/>
            <person name="Goodwin S."/>
            <person name="Spatafora J."/>
            <person name="Crous P."/>
            <person name="Grigoriev I."/>
        </authorList>
    </citation>
    <scope>NUCLEOTIDE SEQUENCE</scope>
    <source>
        <strain evidence="1">CBS 279.74</strain>
    </source>
</reference>
<dbReference type="AlphaFoldDB" id="A0A6G1JXM9"/>
<gene>
    <name evidence="1" type="ORF">K504DRAFT_98051</name>
</gene>
<evidence type="ECO:0000313" key="1">
    <source>
        <dbReference type="EMBL" id="KAF2705240.1"/>
    </source>
</evidence>
<accession>A0A6G1JXM9</accession>
<proteinExistence type="predicted"/>
<protein>
    <submittedName>
        <fullName evidence="1">Uncharacterized protein</fullName>
    </submittedName>
</protein>
<dbReference type="Proteomes" id="UP000799428">
    <property type="component" value="Unassembled WGS sequence"/>
</dbReference>
<keyword evidence="2" id="KW-1185">Reference proteome</keyword>